<dbReference type="GO" id="GO:0006888">
    <property type="term" value="P:endoplasmic reticulum to Golgi vesicle-mediated transport"/>
    <property type="evidence" value="ECO:0007669"/>
    <property type="project" value="InterPro"/>
</dbReference>
<dbReference type="PROSITE" id="PS51386">
    <property type="entry name" value="RINT1_TIP20"/>
    <property type="match status" value="1"/>
</dbReference>
<dbReference type="GO" id="GO:0006890">
    <property type="term" value="P:retrograde vesicle-mediated transport, Golgi to endoplasmic reticulum"/>
    <property type="evidence" value="ECO:0007669"/>
    <property type="project" value="InterPro"/>
</dbReference>
<dbReference type="InterPro" id="IPR007528">
    <property type="entry name" value="RINT1_Tip20"/>
</dbReference>
<gene>
    <name evidence="2" type="ORF">LELG_04012</name>
</gene>
<dbReference type="EMBL" id="CH981528">
    <property type="protein sequence ID" value="EDK45833.1"/>
    <property type="molecule type" value="Genomic_DNA"/>
</dbReference>
<protein>
    <submittedName>
        <fullName evidence="2">Uncharacterized protein</fullName>
    </submittedName>
</protein>
<dbReference type="GeneID" id="5232096"/>
<dbReference type="PANTHER" id="PTHR13520:SF0">
    <property type="entry name" value="RAD50-INTERACTING PROTEIN 1"/>
    <property type="match status" value="1"/>
</dbReference>
<feature type="compositionally biased region" description="Low complexity" evidence="1">
    <location>
        <begin position="324"/>
        <end position="348"/>
    </location>
</feature>
<evidence type="ECO:0000313" key="3">
    <source>
        <dbReference type="Proteomes" id="UP000001996"/>
    </source>
</evidence>
<dbReference type="AlphaFoldDB" id="A5E325"/>
<proteinExistence type="predicted"/>
<organism evidence="2 3">
    <name type="scientific">Lodderomyces elongisporus (strain ATCC 11503 / CBS 2605 / JCM 1781 / NBRC 1676 / NRRL YB-4239)</name>
    <name type="common">Yeast</name>
    <name type="synonym">Saccharomyces elongisporus</name>
    <dbReference type="NCBI Taxonomy" id="379508"/>
    <lineage>
        <taxon>Eukaryota</taxon>
        <taxon>Fungi</taxon>
        <taxon>Dikarya</taxon>
        <taxon>Ascomycota</taxon>
        <taxon>Saccharomycotina</taxon>
        <taxon>Pichiomycetes</taxon>
        <taxon>Debaryomycetaceae</taxon>
        <taxon>Candida/Lodderomyces clade</taxon>
        <taxon>Lodderomyces</taxon>
    </lineage>
</organism>
<dbReference type="HOGENOM" id="CLU_362947_0_0_1"/>
<reference evidence="2 3" key="1">
    <citation type="journal article" date="2009" name="Nature">
        <title>Evolution of pathogenicity and sexual reproduction in eight Candida genomes.</title>
        <authorList>
            <person name="Butler G."/>
            <person name="Rasmussen M.D."/>
            <person name="Lin M.F."/>
            <person name="Santos M.A."/>
            <person name="Sakthikumar S."/>
            <person name="Munro C.A."/>
            <person name="Rheinbay E."/>
            <person name="Grabherr M."/>
            <person name="Forche A."/>
            <person name="Reedy J.L."/>
            <person name="Agrafioti I."/>
            <person name="Arnaud M.B."/>
            <person name="Bates S."/>
            <person name="Brown A.J."/>
            <person name="Brunke S."/>
            <person name="Costanzo M.C."/>
            <person name="Fitzpatrick D.A."/>
            <person name="de Groot P.W."/>
            <person name="Harris D."/>
            <person name="Hoyer L.L."/>
            <person name="Hube B."/>
            <person name="Klis F.M."/>
            <person name="Kodira C."/>
            <person name="Lennard N."/>
            <person name="Logue M.E."/>
            <person name="Martin R."/>
            <person name="Neiman A.M."/>
            <person name="Nikolaou E."/>
            <person name="Quail M.A."/>
            <person name="Quinn J."/>
            <person name="Santos M.C."/>
            <person name="Schmitzberger F.F."/>
            <person name="Sherlock G."/>
            <person name="Shah P."/>
            <person name="Silverstein K.A."/>
            <person name="Skrzypek M.S."/>
            <person name="Soll D."/>
            <person name="Staggs R."/>
            <person name="Stansfield I."/>
            <person name="Stumpf M.P."/>
            <person name="Sudbery P.E."/>
            <person name="Srikantha T."/>
            <person name="Zeng Q."/>
            <person name="Berman J."/>
            <person name="Berriman M."/>
            <person name="Heitman J."/>
            <person name="Gow N.A."/>
            <person name="Lorenz M.C."/>
            <person name="Birren B.W."/>
            <person name="Kellis M."/>
            <person name="Cuomo C.A."/>
        </authorList>
    </citation>
    <scope>NUCLEOTIDE SEQUENCE [LARGE SCALE GENOMIC DNA]</scope>
    <source>
        <strain evidence="3">ATCC 11503 / BCRC 21390 / CBS 2605 / JCM 1781 / NBRC 1676 / NRRL YB-4239</strain>
    </source>
</reference>
<name>A5E325_LODEL</name>
<dbReference type="OrthoDB" id="407410at2759"/>
<dbReference type="InterPro" id="IPR042042">
    <property type="entry name" value="Tip20p_domB"/>
</dbReference>
<dbReference type="InParanoid" id="A5E325"/>
<sequence length="864" mass="98344">MLEKNYVNLHFATLDDLNDIDEGIENLISTQSLIKDATQEIINPDTYARRKLANETDSGAEIEVDNNKVAAAASKILDTLLPFYNSNNNDNQNLQAIDNLIDEFGPVPILVELKGQLETKIETKETIEFLVKCKNVEDLLRTPGLSIDDLIRVATDVEQLQQPELTKQLDDIIVEQKRQLATQLRSYQQQSKWLSDENISSKNLTSLSQSFDQLIQLQSVKDAPIYPASWWALDILLEPFITRFNYHFDTPNKDTNKLSKPEWAFAYIENFLDDNLPLLRLIVDDVFKSLGRIGTYEVITALLQPMRKKLVKMVGVIDKSMSTNSSNNNGNSSSSNSNSNGSNNNNNNTAITKASEKFGRLLSHLIFESSSFDQRLRNKYKYNPFINNYRNPILVRWAGLTGDILLDDKHHTVERWLDFERDLASKRFKREILDANDAFKIDFDYQNNHMDQLTKDVLKPTYSAYGVLKLIRNLNSHFQTLTIVKFQLQYVSKIQLKLLDSYLESLKLQYKDYIDKYKLKSVLKVIPGAMDEEIDKKEGKTQDQHLQSGVTKLTELFCSTKFIINAMENWNHEIHFTKLWKMFLSLQSNSNNAISTKITTKNEGIFGNLIEQYDALLTKITQSYIEFFRFEIKRLLKKYVNSSQWEITLLNSDENGEFSRAPSVDLKPLINALPIYLEIISRSVSQVDYFAVSDSAVTVLCDILYEYILTNNKFTRAGVDQLLVDFGDVISSLQVSLQLNTKRNSIVSSSLNTGSTGSSGSSGSSGSRGGPKGVLSGNQVLLLQQLQLQLLLLLLLLLLPPLSSDGNKSYVKVVQAIDLLDSIDVERAKQVKNLKIYNHLRDDYAHHLEQLTDSEIKDLLSRLV</sequence>
<dbReference type="VEuPathDB" id="FungiDB:LELG_04012"/>
<dbReference type="eggNOG" id="KOG2218">
    <property type="taxonomic scope" value="Eukaryota"/>
</dbReference>
<keyword evidence="3" id="KW-1185">Reference proteome</keyword>
<dbReference type="InterPro" id="IPR042044">
    <property type="entry name" value="EXOC6PINT-1/Sec15/Tip20_C_dom2"/>
</dbReference>
<feature type="region of interest" description="Disordered" evidence="1">
    <location>
        <begin position="322"/>
        <end position="350"/>
    </location>
</feature>
<feature type="region of interest" description="Disordered" evidence="1">
    <location>
        <begin position="750"/>
        <end position="771"/>
    </location>
</feature>
<dbReference type="GO" id="GO:0060628">
    <property type="term" value="P:regulation of ER to Golgi vesicle-mediated transport"/>
    <property type="evidence" value="ECO:0007669"/>
    <property type="project" value="TreeGrafter"/>
</dbReference>
<dbReference type="Pfam" id="PF04437">
    <property type="entry name" value="RINT1_TIP1"/>
    <property type="match status" value="1"/>
</dbReference>
<accession>A5E325</accession>
<dbReference type="Gene3D" id="1.20.58.1420">
    <property type="entry name" value="Dsl1p vesicle tethering complex, Tip20p subunit, domain B"/>
    <property type="match status" value="1"/>
</dbReference>
<dbReference type="PANTHER" id="PTHR13520">
    <property type="entry name" value="RAD50-INTERACTING PROTEIN 1 RINT-1"/>
    <property type="match status" value="1"/>
</dbReference>
<dbReference type="STRING" id="379508.A5E325"/>
<dbReference type="KEGG" id="lel:PVL30_004832"/>
<dbReference type="Gene3D" id="1.20.58.670">
    <property type="entry name" value="Dsl1p vesicle tethering complex, Tip20p subunit, domain D"/>
    <property type="match status" value="1"/>
</dbReference>
<dbReference type="OMA" id="SKPEWAF"/>
<feature type="compositionally biased region" description="Low complexity" evidence="1">
    <location>
        <begin position="750"/>
        <end position="765"/>
    </location>
</feature>
<dbReference type="Proteomes" id="UP000001996">
    <property type="component" value="Unassembled WGS sequence"/>
</dbReference>
<evidence type="ECO:0000313" key="2">
    <source>
        <dbReference type="EMBL" id="EDK45833.1"/>
    </source>
</evidence>
<dbReference type="FunCoup" id="A5E325">
    <property type="interactions" value="104"/>
</dbReference>
<dbReference type="GO" id="GO:0070939">
    <property type="term" value="C:Dsl1/NZR complex"/>
    <property type="evidence" value="ECO:0007669"/>
    <property type="project" value="InterPro"/>
</dbReference>
<evidence type="ECO:0000256" key="1">
    <source>
        <dbReference type="SAM" id="MobiDB-lite"/>
    </source>
</evidence>